<sequence>MELTVEVSRELAASLAAGEELVIRLRIGQPDPPATPPVGPPRGPLAPLLISGALNPGDRLFWHRPRRRQRFTATVLASGELEVDGRRYQSPSDAATACAGASANGWTAWRRESDGAVLNTFR</sequence>
<evidence type="ECO:0000313" key="3">
    <source>
        <dbReference type="Proteomes" id="UP000653076"/>
    </source>
</evidence>
<dbReference type="EMBL" id="BOPC01000059">
    <property type="protein sequence ID" value="GIJ29003.1"/>
    <property type="molecule type" value="Genomic_DNA"/>
</dbReference>
<protein>
    <recommendedName>
        <fullName evidence="1">RAMA domain-containing protein</fullName>
    </recommendedName>
</protein>
<evidence type="ECO:0000259" key="1">
    <source>
        <dbReference type="Pfam" id="PF18755"/>
    </source>
</evidence>
<dbReference type="Proteomes" id="UP000653076">
    <property type="component" value="Unassembled WGS sequence"/>
</dbReference>
<gene>
    <name evidence="2" type="ORF">Vqi01_41650</name>
</gene>
<organism evidence="2 3">
    <name type="scientific">Micromonospora qiuiae</name>
    <dbReference type="NCBI Taxonomy" id="502268"/>
    <lineage>
        <taxon>Bacteria</taxon>
        <taxon>Bacillati</taxon>
        <taxon>Actinomycetota</taxon>
        <taxon>Actinomycetes</taxon>
        <taxon>Micromonosporales</taxon>
        <taxon>Micromonosporaceae</taxon>
        <taxon>Micromonospora</taxon>
    </lineage>
</organism>
<evidence type="ECO:0000313" key="2">
    <source>
        <dbReference type="EMBL" id="GIJ29003.1"/>
    </source>
</evidence>
<name>A0ABQ4JFD6_9ACTN</name>
<feature type="domain" description="RAMA" evidence="1">
    <location>
        <begin position="30"/>
        <end position="122"/>
    </location>
</feature>
<comment type="caution">
    <text evidence="2">The sequence shown here is derived from an EMBL/GenBank/DDBJ whole genome shotgun (WGS) entry which is preliminary data.</text>
</comment>
<keyword evidence="3" id="KW-1185">Reference proteome</keyword>
<dbReference type="InterPro" id="IPR040843">
    <property type="entry name" value="RAMA"/>
</dbReference>
<dbReference type="Pfam" id="PF18755">
    <property type="entry name" value="RAMA"/>
    <property type="match status" value="1"/>
</dbReference>
<proteinExistence type="predicted"/>
<reference evidence="2 3" key="1">
    <citation type="submission" date="2021-01" db="EMBL/GenBank/DDBJ databases">
        <title>Whole genome shotgun sequence of Verrucosispora qiuiae NBRC 106684.</title>
        <authorList>
            <person name="Komaki H."/>
            <person name="Tamura T."/>
        </authorList>
    </citation>
    <scope>NUCLEOTIDE SEQUENCE [LARGE SCALE GENOMIC DNA]</scope>
    <source>
        <strain evidence="2 3">NBRC 106684</strain>
    </source>
</reference>
<accession>A0ABQ4JFD6</accession>